<dbReference type="EMBL" id="CP000885">
    <property type="protein sequence ID" value="ABX40584.1"/>
    <property type="molecule type" value="Genomic_DNA"/>
</dbReference>
<dbReference type="PROSITE" id="PS51257">
    <property type="entry name" value="PROKAR_LIPOPROTEIN"/>
    <property type="match status" value="1"/>
</dbReference>
<gene>
    <name evidence="1" type="ordered locus">Cphy_0197</name>
</gene>
<evidence type="ECO:0008006" key="3">
    <source>
        <dbReference type="Google" id="ProtNLM"/>
    </source>
</evidence>
<dbReference type="AlphaFoldDB" id="A9KRB6"/>
<dbReference type="KEGG" id="cpy:Cphy_0197"/>
<evidence type="ECO:0000313" key="1">
    <source>
        <dbReference type="EMBL" id="ABX40584.1"/>
    </source>
</evidence>
<organism evidence="1 2">
    <name type="scientific">Lachnoclostridium phytofermentans (strain ATCC 700394 / DSM 18823 / ISDg)</name>
    <name type="common">Clostridium phytofermentans</name>
    <dbReference type="NCBI Taxonomy" id="357809"/>
    <lineage>
        <taxon>Bacteria</taxon>
        <taxon>Bacillati</taxon>
        <taxon>Bacillota</taxon>
        <taxon>Clostridia</taxon>
        <taxon>Lachnospirales</taxon>
        <taxon>Lachnospiraceae</taxon>
    </lineage>
</organism>
<dbReference type="eggNOG" id="ENOG5031J8K">
    <property type="taxonomic scope" value="Bacteria"/>
</dbReference>
<dbReference type="STRING" id="357809.Cphy_0197"/>
<evidence type="ECO:0000313" key="2">
    <source>
        <dbReference type="Proteomes" id="UP000000370"/>
    </source>
</evidence>
<dbReference type="SUPFAM" id="SSF52833">
    <property type="entry name" value="Thioredoxin-like"/>
    <property type="match status" value="1"/>
</dbReference>
<sequence length="218" mass="24427" precursor="true">MIATKRKTKREDNDLKKTTVALFTALLVLSLAGCSSAPSDEKIKTALEDGTITIEDAKEKGWIDDEWVEANFEPIKAKTKIYLFDSFQTTYLDGTPASSELIEGKMCLVFFNTAKDGTMDKLKVFNDIREEMEDIGVPILGIITDEQLEDAKEKLNDIKFPILVYNEEMQKSLAEFNELIDSDVVSIFTKEGGFYSAWNSGCDSESLLDFARGLADEE</sequence>
<accession>A9KRB6</accession>
<reference evidence="2" key="1">
    <citation type="submission" date="2007-11" db="EMBL/GenBank/DDBJ databases">
        <title>Complete genome sequence of Clostridium phytofermentans ISDg.</title>
        <authorList>
            <person name="Leschine S.B."/>
            <person name="Warnick T.A."/>
            <person name="Blanchard J.L."/>
            <person name="Schnell D.J."/>
            <person name="Petit E.L."/>
            <person name="LaTouf W.G."/>
            <person name="Copeland A."/>
            <person name="Lucas S."/>
            <person name="Lapidus A."/>
            <person name="Barry K."/>
            <person name="Glavina del Rio T."/>
            <person name="Dalin E."/>
            <person name="Tice H."/>
            <person name="Pitluck S."/>
            <person name="Kiss H."/>
            <person name="Brettin T."/>
            <person name="Bruce D."/>
            <person name="Detter J.C."/>
            <person name="Han C."/>
            <person name="Kuske C."/>
            <person name="Schmutz J."/>
            <person name="Larimer F."/>
            <person name="Land M."/>
            <person name="Hauser L."/>
            <person name="Kyrpides N."/>
            <person name="Kim E.A."/>
            <person name="Richardson P."/>
        </authorList>
    </citation>
    <scope>NUCLEOTIDE SEQUENCE [LARGE SCALE GENOMIC DNA]</scope>
    <source>
        <strain evidence="2">ATCC 700394 / DSM 18823 / ISDg</strain>
    </source>
</reference>
<proteinExistence type="predicted"/>
<keyword evidence="2" id="KW-1185">Reference proteome</keyword>
<dbReference type="HOGENOM" id="CLU_1331128_0_0_9"/>
<name>A9KRB6_LACP7</name>
<dbReference type="Proteomes" id="UP000000370">
    <property type="component" value="Chromosome"/>
</dbReference>
<dbReference type="Gene3D" id="3.40.30.10">
    <property type="entry name" value="Glutaredoxin"/>
    <property type="match status" value="1"/>
</dbReference>
<dbReference type="InterPro" id="IPR036249">
    <property type="entry name" value="Thioredoxin-like_sf"/>
</dbReference>
<protein>
    <recommendedName>
        <fullName evidence="3">Alkyl hydroperoxide reductase subunit C/ Thiol specific antioxidant domain-containing protein</fullName>
    </recommendedName>
</protein>